<dbReference type="RefSeq" id="WP_124396377.1">
    <property type="nucleotide sequence ID" value="NZ_BHYM01000111.1"/>
</dbReference>
<dbReference type="Proteomes" id="UP000287519">
    <property type="component" value="Unassembled WGS sequence"/>
</dbReference>
<accession>A0A402CMJ0</accession>
<sequence length="151" mass="15626">MTTIEHTKYAVSLYDGPDANSIAGLIGTHLGESLEAAPSRIELVHKLARPVAIVSADTDSACTIVCGDDEAVVYNGLVGQSDVVLIVTDKHLDLIARLPGKVGPLGAVGLVTGRGVRLLAAILTRRMVVKGLFAHAATVLHTIALLSASPT</sequence>
<protein>
    <submittedName>
        <fullName evidence="1">Uncharacterized protein</fullName>
    </submittedName>
</protein>
<comment type="caution">
    <text evidence="1">The sequence shown here is derived from an EMBL/GenBank/DDBJ whole genome shotgun (WGS) entry which is preliminary data.</text>
</comment>
<proteinExistence type="predicted"/>
<reference evidence="1 2" key="1">
    <citation type="submission" date="2018-11" db="EMBL/GenBank/DDBJ databases">
        <title>Microbial catabolism of amino acid.</title>
        <authorList>
            <person name="Hibi M."/>
            <person name="Ogawa J."/>
        </authorList>
    </citation>
    <scope>NUCLEOTIDE SEQUENCE [LARGE SCALE GENOMIC DNA]</scope>
    <source>
        <strain evidence="1 2">C31-06</strain>
    </source>
</reference>
<evidence type="ECO:0000313" key="2">
    <source>
        <dbReference type="Proteomes" id="UP000287519"/>
    </source>
</evidence>
<name>A0A402CMJ0_RHOWR</name>
<organism evidence="1 2">
    <name type="scientific">Rhodococcus wratislaviensis</name>
    <name type="common">Tsukamurella wratislaviensis</name>
    <dbReference type="NCBI Taxonomy" id="44752"/>
    <lineage>
        <taxon>Bacteria</taxon>
        <taxon>Bacillati</taxon>
        <taxon>Actinomycetota</taxon>
        <taxon>Actinomycetes</taxon>
        <taxon>Mycobacteriales</taxon>
        <taxon>Nocardiaceae</taxon>
        <taxon>Rhodococcus</taxon>
    </lineage>
</organism>
<dbReference type="AlphaFoldDB" id="A0A402CMJ0"/>
<gene>
    <name evidence="1" type="ORF">Rhow_000473</name>
</gene>
<keyword evidence="2" id="KW-1185">Reference proteome</keyword>
<dbReference type="EMBL" id="BHYM01000111">
    <property type="protein sequence ID" value="GCE44847.1"/>
    <property type="molecule type" value="Genomic_DNA"/>
</dbReference>
<evidence type="ECO:0000313" key="1">
    <source>
        <dbReference type="EMBL" id="GCE44847.1"/>
    </source>
</evidence>
<dbReference type="OrthoDB" id="3782877at2"/>